<dbReference type="Pfam" id="PF00578">
    <property type="entry name" value="AhpC-TSA"/>
    <property type="match status" value="1"/>
</dbReference>
<dbReference type="SUPFAM" id="SSF52833">
    <property type="entry name" value="Thioredoxin-like"/>
    <property type="match status" value="1"/>
</dbReference>
<dbReference type="EMBL" id="JABBPN010000021">
    <property type="protein sequence ID" value="NMO97655.1"/>
    <property type="molecule type" value="Genomic_DNA"/>
</dbReference>
<feature type="transmembrane region" description="Helical" evidence="2">
    <location>
        <begin position="111"/>
        <end position="135"/>
    </location>
</feature>
<organism evidence="4 5">
    <name type="scientific">Paenibacillus lemnae</name>
    <dbReference type="NCBI Taxonomy" id="1330551"/>
    <lineage>
        <taxon>Bacteria</taxon>
        <taxon>Bacillati</taxon>
        <taxon>Bacillota</taxon>
        <taxon>Bacilli</taxon>
        <taxon>Bacillales</taxon>
        <taxon>Paenibacillaceae</taxon>
        <taxon>Paenibacillus</taxon>
    </lineage>
</organism>
<dbReference type="PROSITE" id="PS51352">
    <property type="entry name" value="THIOREDOXIN_2"/>
    <property type="match status" value="1"/>
</dbReference>
<keyword evidence="1" id="KW-1015">Disulfide bond</keyword>
<feature type="transmembrane region" description="Helical" evidence="2">
    <location>
        <begin position="12"/>
        <end position="30"/>
    </location>
</feature>
<proteinExistence type="predicted"/>
<feature type="transmembrane region" description="Helical" evidence="2">
    <location>
        <begin position="141"/>
        <end position="160"/>
    </location>
</feature>
<feature type="domain" description="Thioredoxin" evidence="3">
    <location>
        <begin position="210"/>
        <end position="349"/>
    </location>
</feature>
<dbReference type="PANTHER" id="PTHR42852:SF17">
    <property type="entry name" value="THIOREDOXIN-LIKE PROTEIN HI_1115"/>
    <property type="match status" value="1"/>
</dbReference>
<dbReference type="CDD" id="cd02966">
    <property type="entry name" value="TlpA_like_family"/>
    <property type="match status" value="1"/>
</dbReference>
<protein>
    <submittedName>
        <fullName evidence="4">TlpA family protein disulfide reductase</fullName>
    </submittedName>
</protein>
<dbReference type="PANTHER" id="PTHR42852">
    <property type="entry name" value="THIOL:DISULFIDE INTERCHANGE PROTEIN DSBE"/>
    <property type="match status" value="1"/>
</dbReference>
<reference evidence="4 5" key="1">
    <citation type="submission" date="2020-04" db="EMBL/GenBank/DDBJ databases">
        <title>Paenibacillus algicola sp. nov., a novel marine bacterium producing alginate lyase.</title>
        <authorList>
            <person name="Huang H."/>
        </authorList>
    </citation>
    <scope>NUCLEOTIDE SEQUENCE [LARGE SCALE GENOMIC DNA]</scope>
    <source>
        <strain evidence="4 5">L7-75</strain>
    </source>
</reference>
<dbReference type="RefSeq" id="WP_169506433.1">
    <property type="nucleotide sequence ID" value="NZ_JABBPN010000021.1"/>
</dbReference>
<comment type="caution">
    <text evidence="4">The sequence shown here is derived from an EMBL/GenBank/DDBJ whole genome shotgun (WGS) entry which is preliminary data.</text>
</comment>
<accession>A0A848MAF9</accession>
<dbReference type="InterPro" id="IPR050553">
    <property type="entry name" value="Thioredoxin_ResA/DsbE_sf"/>
</dbReference>
<keyword evidence="2" id="KW-0472">Membrane</keyword>
<evidence type="ECO:0000256" key="1">
    <source>
        <dbReference type="ARBA" id="ARBA00023157"/>
    </source>
</evidence>
<evidence type="ECO:0000259" key="3">
    <source>
        <dbReference type="PROSITE" id="PS51352"/>
    </source>
</evidence>
<sequence length="349" mass="39303">MQQTFSLGPLTLNLTLVLLMLSHIVGYFVLKLRLSLAHYEHRSTILNELVGHAVTAFFIWKLSLIVTETRIVMEQPMSLLYYDGGSTGLLLAAIYVLIRLWLTSRKQRIPFIVYVDAVITWLAAAYGGFTLLMYFFGQGSFVVTITVSVIVFSMLGFQLFLKKTPGTFDVSIRNGAVAVMLLGMAAWAIADYQQEKWDEAQTVYDTVPGIDIGNAAREFTLSSIDGSPVTLSDYRGQTVILNFWATWCPPCRVEMPHIEKFHQQYKDDNVVVLAINLTHTESSTADVKQFIENMEFEAPVLFDPQGKVSKDYKITAYPTTFVVNPEGVITHRYQGAVSYSILKKAYEEL</sequence>
<keyword evidence="2" id="KW-0812">Transmembrane</keyword>
<dbReference type="PROSITE" id="PS00194">
    <property type="entry name" value="THIOREDOXIN_1"/>
    <property type="match status" value="1"/>
</dbReference>
<evidence type="ECO:0000313" key="4">
    <source>
        <dbReference type="EMBL" id="NMO97655.1"/>
    </source>
</evidence>
<gene>
    <name evidence="4" type="ORF">HII30_17980</name>
</gene>
<dbReference type="AlphaFoldDB" id="A0A848MAF9"/>
<dbReference type="InterPro" id="IPR000866">
    <property type="entry name" value="AhpC/TSA"/>
</dbReference>
<keyword evidence="2" id="KW-1133">Transmembrane helix</keyword>
<feature type="transmembrane region" description="Helical" evidence="2">
    <location>
        <begin position="50"/>
        <end position="67"/>
    </location>
</feature>
<dbReference type="InterPro" id="IPR017937">
    <property type="entry name" value="Thioredoxin_CS"/>
</dbReference>
<dbReference type="Proteomes" id="UP000565468">
    <property type="component" value="Unassembled WGS sequence"/>
</dbReference>
<dbReference type="GO" id="GO:0016491">
    <property type="term" value="F:oxidoreductase activity"/>
    <property type="evidence" value="ECO:0007669"/>
    <property type="project" value="InterPro"/>
</dbReference>
<dbReference type="GO" id="GO:0016209">
    <property type="term" value="F:antioxidant activity"/>
    <property type="evidence" value="ECO:0007669"/>
    <property type="project" value="InterPro"/>
</dbReference>
<dbReference type="InterPro" id="IPR036249">
    <property type="entry name" value="Thioredoxin-like_sf"/>
</dbReference>
<dbReference type="InterPro" id="IPR013766">
    <property type="entry name" value="Thioredoxin_domain"/>
</dbReference>
<name>A0A848MAF9_PAELE</name>
<evidence type="ECO:0000313" key="5">
    <source>
        <dbReference type="Proteomes" id="UP000565468"/>
    </source>
</evidence>
<dbReference type="Gene3D" id="3.40.30.10">
    <property type="entry name" value="Glutaredoxin"/>
    <property type="match status" value="1"/>
</dbReference>
<feature type="transmembrane region" description="Helical" evidence="2">
    <location>
        <begin position="79"/>
        <end position="102"/>
    </location>
</feature>
<evidence type="ECO:0000256" key="2">
    <source>
        <dbReference type="SAM" id="Phobius"/>
    </source>
</evidence>
<keyword evidence="5" id="KW-1185">Reference proteome</keyword>
<feature type="transmembrane region" description="Helical" evidence="2">
    <location>
        <begin position="172"/>
        <end position="190"/>
    </location>
</feature>